<organism evidence="1 2">
    <name type="scientific">Deinococcus oregonensis</name>
    <dbReference type="NCBI Taxonomy" id="1805970"/>
    <lineage>
        <taxon>Bacteria</taxon>
        <taxon>Thermotogati</taxon>
        <taxon>Deinococcota</taxon>
        <taxon>Deinococci</taxon>
        <taxon>Deinococcales</taxon>
        <taxon>Deinococcaceae</taxon>
        <taxon>Deinococcus</taxon>
    </lineage>
</organism>
<accession>A0ABV6AYE8</accession>
<gene>
    <name evidence="1" type="ORF">ACFFLM_07090</name>
</gene>
<evidence type="ECO:0000313" key="1">
    <source>
        <dbReference type="EMBL" id="MFB9991730.1"/>
    </source>
</evidence>
<sequence>MSEAEIQLALKMERLNRFIDRLKATISDDIEVYLEASCVLVQDSSSYVQLPVLESESETHAASRILDQIQVIYADTKSEYWPQLG</sequence>
<dbReference type="RefSeq" id="WP_380007292.1">
    <property type="nucleotide sequence ID" value="NZ_JBHLYR010000022.1"/>
</dbReference>
<comment type="caution">
    <text evidence="1">The sequence shown here is derived from an EMBL/GenBank/DDBJ whole genome shotgun (WGS) entry which is preliminary data.</text>
</comment>
<protein>
    <submittedName>
        <fullName evidence="1">Uncharacterized protein</fullName>
    </submittedName>
</protein>
<proteinExistence type="predicted"/>
<evidence type="ECO:0000313" key="2">
    <source>
        <dbReference type="Proteomes" id="UP001589733"/>
    </source>
</evidence>
<dbReference type="Proteomes" id="UP001589733">
    <property type="component" value="Unassembled WGS sequence"/>
</dbReference>
<name>A0ABV6AYE8_9DEIO</name>
<reference evidence="1 2" key="1">
    <citation type="submission" date="2024-09" db="EMBL/GenBank/DDBJ databases">
        <authorList>
            <person name="Sun Q."/>
            <person name="Mori K."/>
        </authorList>
    </citation>
    <scope>NUCLEOTIDE SEQUENCE [LARGE SCALE GENOMIC DNA]</scope>
    <source>
        <strain evidence="1 2">JCM 13503</strain>
    </source>
</reference>
<keyword evidence="2" id="KW-1185">Reference proteome</keyword>
<dbReference type="EMBL" id="JBHLYR010000022">
    <property type="protein sequence ID" value="MFB9991730.1"/>
    <property type="molecule type" value="Genomic_DNA"/>
</dbReference>